<dbReference type="NCBIfam" id="TIGR00657">
    <property type="entry name" value="asp_kinases"/>
    <property type="match status" value="1"/>
</dbReference>
<evidence type="ECO:0000256" key="1">
    <source>
        <dbReference type="ARBA" id="ARBA00004766"/>
    </source>
</evidence>
<dbReference type="Proteomes" id="UP001291687">
    <property type="component" value="Unassembled WGS sequence"/>
</dbReference>
<dbReference type="InterPro" id="IPR005260">
    <property type="entry name" value="Asp_kin_monofn"/>
</dbReference>
<feature type="domain" description="Aspartate/glutamate/uridylate kinase" evidence="16">
    <location>
        <begin position="3"/>
        <end position="233"/>
    </location>
</feature>
<evidence type="ECO:0000259" key="16">
    <source>
        <dbReference type="Pfam" id="PF00696"/>
    </source>
</evidence>
<evidence type="ECO:0000256" key="8">
    <source>
        <dbReference type="ARBA" id="ARBA00022679"/>
    </source>
</evidence>
<evidence type="ECO:0000313" key="19">
    <source>
        <dbReference type="Proteomes" id="UP001291687"/>
    </source>
</evidence>
<comment type="catalytic activity">
    <reaction evidence="13 14">
        <text>L-aspartate + ATP = 4-phospho-L-aspartate + ADP</text>
        <dbReference type="Rhea" id="RHEA:23776"/>
        <dbReference type="ChEBI" id="CHEBI:29991"/>
        <dbReference type="ChEBI" id="CHEBI:30616"/>
        <dbReference type="ChEBI" id="CHEBI:57535"/>
        <dbReference type="ChEBI" id="CHEBI:456216"/>
        <dbReference type="EC" id="2.7.2.4"/>
    </reaction>
</comment>
<dbReference type="EMBL" id="JARJFB010000072">
    <property type="protein sequence ID" value="MEA0971031.1"/>
    <property type="molecule type" value="Genomic_DNA"/>
</dbReference>
<organism evidence="18 19">
    <name type="scientific">Candidatus Megaera venefica</name>
    <dbReference type="NCBI Taxonomy" id="2055910"/>
    <lineage>
        <taxon>Bacteria</taxon>
        <taxon>Pseudomonadati</taxon>
        <taxon>Pseudomonadota</taxon>
        <taxon>Alphaproteobacteria</taxon>
        <taxon>Rickettsiales</taxon>
        <taxon>Rickettsiaceae</taxon>
        <taxon>Candidatus Megaera</taxon>
    </lineage>
</organism>
<comment type="caution">
    <text evidence="18">The sequence shown here is derived from an EMBL/GenBank/DDBJ whole genome shotgun (WGS) entry which is preliminary data.</text>
</comment>
<accession>A0ABU5ND10</accession>
<keyword evidence="19" id="KW-1185">Reference proteome</keyword>
<comment type="pathway">
    <text evidence="1 15">Amino-acid biosynthesis; L-lysine biosynthesis via DAP pathway; (S)-tetrahydrodipicolinate from L-aspartate: step 1/4.</text>
</comment>
<comment type="similarity">
    <text evidence="4 14">Belongs to the aspartokinase family.</text>
</comment>
<dbReference type="SUPFAM" id="SSF53633">
    <property type="entry name" value="Carbamate kinase-like"/>
    <property type="match status" value="1"/>
</dbReference>
<evidence type="ECO:0000256" key="4">
    <source>
        <dbReference type="ARBA" id="ARBA00010122"/>
    </source>
</evidence>
<evidence type="ECO:0000256" key="10">
    <source>
        <dbReference type="ARBA" id="ARBA00022777"/>
    </source>
</evidence>
<evidence type="ECO:0000256" key="15">
    <source>
        <dbReference type="RuleBase" id="RU004249"/>
    </source>
</evidence>
<dbReference type="InterPro" id="IPR054352">
    <property type="entry name" value="ACT_Aspartokinase"/>
</dbReference>
<dbReference type="InterPro" id="IPR036393">
    <property type="entry name" value="AceGlu_kinase-like_sf"/>
</dbReference>
<keyword evidence="10 14" id="KW-0418">Kinase</keyword>
<dbReference type="EC" id="2.7.2.4" evidence="5 14"/>
<dbReference type="PANTHER" id="PTHR21499:SF3">
    <property type="entry name" value="ASPARTOKINASE"/>
    <property type="match status" value="1"/>
</dbReference>
<dbReference type="Gene3D" id="3.30.70.260">
    <property type="match status" value="2"/>
</dbReference>
<evidence type="ECO:0000256" key="11">
    <source>
        <dbReference type="ARBA" id="ARBA00022840"/>
    </source>
</evidence>
<gene>
    <name evidence="18" type="ORF">Megvenef_01002</name>
</gene>
<dbReference type="NCBIfam" id="NF005155">
    <property type="entry name" value="PRK06635.1-4"/>
    <property type="match status" value="1"/>
</dbReference>
<keyword evidence="9" id="KW-0547">Nucleotide-binding</keyword>
<reference evidence="18 19" key="1">
    <citation type="submission" date="2023-03" db="EMBL/GenBank/DDBJ databases">
        <title>Host association and intracellularity evolved multiple times independently in the Rickettsiales.</title>
        <authorList>
            <person name="Castelli M."/>
            <person name="Nardi T."/>
            <person name="Gammuto L."/>
            <person name="Bellinzona G."/>
            <person name="Sabaneyeva E."/>
            <person name="Potekhin A."/>
            <person name="Serra V."/>
            <person name="Petroni G."/>
            <person name="Sassera D."/>
        </authorList>
    </citation>
    <scope>NUCLEOTIDE SEQUENCE [LARGE SCALE GENOMIC DNA]</scope>
    <source>
        <strain evidence="18 19">Sr 2-6</strain>
    </source>
</reference>
<comment type="pathway">
    <text evidence="3 15">Amino-acid biosynthesis; L-threonine biosynthesis; L-threonine from L-aspartate: step 1/5.</text>
</comment>
<dbReference type="CDD" id="cd04246">
    <property type="entry name" value="AAK_AK-DapG-like"/>
    <property type="match status" value="1"/>
</dbReference>
<dbReference type="Gene3D" id="3.40.1160.10">
    <property type="entry name" value="Acetylglutamate kinase-like"/>
    <property type="match status" value="1"/>
</dbReference>
<evidence type="ECO:0000256" key="14">
    <source>
        <dbReference type="RuleBase" id="RU003448"/>
    </source>
</evidence>
<dbReference type="InterPro" id="IPR045865">
    <property type="entry name" value="ACT-like_dom_sf"/>
</dbReference>
<dbReference type="RefSeq" id="WP_322776931.1">
    <property type="nucleotide sequence ID" value="NZ_JARJFB010000072.1"/>
</dbReference>
<dbReference type="InterPro" id="IPR001341">
    <property type="entry name" value="Asp_kinase"/>
</dbReference>
<comment type="pathway">
    <text evidence="2 15">Amino-acid biosynthesis; L-methionine biosynthesis via de novo pathway; L-homoserine from L-aspartate: step 1/3.</text>
</comment>
<keyword evidence="7 15" id="KW-0028">Amino-acid biosynthesis</keyword>
<evidence type="ECO:0000256" key="2">
    <source>
        <dbReference type="ARBA" id="ARBA00004986"/>
    </source>
</evidence>
<dbReference type="PANTHER" id="PTHR21499">
    <property type="entry name" value="ASPARTATE KINASE"/>
    <property type="match status" value="1"/>
</dbReference>
<evidence type="ECO:0000256" key="13">
    <source>
        <dbReference type="ARBA" id="ARBA00047872"/>
    </source>
</evidence>
<dbReference type="PROSITE" id="PS00324">
    <property type="entry name" value="ASPARTOKINASE"/>
    <property type="match status" value="1"/>
</dbReference>
<evidence type="ECO:0000256" key="3">
    <source>
        <dbReference type="ARBA" id="ARBA00005139"/>
    </source>
</evidence>
<dbReference type="InterPro" id="IPR001048">
    <property type="entry name" value="Asp/Glu/Uridylate_kinase"/>
</dbReference>
<evidence type="ECO:0000256" key="12">
    <source>
        <dbReference type="ARBA" id="ARBA00023154"/>
    </source>
</evidence>
<evidence type="ECO:0000256" key="6">
    <source>
        <dbReference type="ARBA" id="ARBA00016273"/>
    </source>
</evidence>
<keyword evidence="8 14" id="KW-0808">Transferase</keyword>
<name>A0ABU5ND10_9RICK</name>
<evidence type="ECO:0000256" key="5">
    <source>
        <dbReference type="ARBA" id="ARBA00013059"/>
    </source>
</evidence>
<keyword evidence="12" id="KW-0457">Lysine biosynthesis</keyword>
<evidence type="ECO:0000313" key="18">
    <source>
        <dbReference type="EMBL" id="MEA0971031.1"/>
    </source>
</evidence>
<dbReference type="Pfam" id="PF22468">
    <property type="entry name" value="ACT_9"/>
    <property type="match status" value="1"/>
</dbReference>
<dbReference type="PIRSF" id="PIRSF000726">
    <property type="entry name" value="Asp_kin"/>
    <property type="match status" value="1"/>
</dbReference>
<evidence type="ECO:0000256" key="7">
    <source>
        <dbReference type="ARBA" id="ARBA00022605"/>
    </source>
</evidence>
<dbReference type="SUPFAM" id="SSF55021">
    <property type="entry name" value="ACT-like"/>
    <property type="match status" value="1"/>
</dbReference>
<dbReference type="Pfam" id="PF00696">
    <property type="entry name" value="AA_kinase"/>
    <property type="match status" value="1"/>
</dbReference>
<evidence type="ECO:0000256" key="9">
    <source>
        <dbReference type="ARBA" id="ARBA00022741"/>
    </source>
</evidence>
<proteinExistence type="inferred from homology"/>
<dbReference type="NCBIfam" id="NF005154">
    <property type="entry name" value="PRK06635.1-2"/>
    <property type="match status" value="1"/>
</dbReference>
<evidence type="ECO:0000259" key="17">
    <source>
        <dbReference type="Pfam" id="PF22468"/>
    </source>
</evidence>
<feature type="domain" description="Aspartokinase ACT" evidence="17">
    <location>
        <begin position="338"/>
        <end position="394"/>
    </location>
</feature>
<dbReference type="InterPro" id="IPR018042">
    <property type="entry name" value="Aspartate_kinase_CS"/>
</dbReference>
<sequence>MGIIVQKFGGTSVADLTRIKNVAKLVKAELESGNQVVAVVSAMAGATNSLITQCAELSRLDGITSLQEYDAAIASGEIVTSALLALQLQSIGIKARSLQGWQVPIETTKAHGNAQIVNINPHKLNELLSQGITPVITGFQGVSIDGDITTLGKGGSDTTAAIISASLNAERCDIYTDVDGIYTADPRVVHNAKKIDIINIEELYALCNAGAKVLHPRAALAAKRYGFKLRILSSFTNLDGTTTKSEINNMENRQITAITSNKNLLKIEIEHKAQNFVHIFEEFTKELVPIEQIFNFEKDNSIIIANLIDKNKCEKLLNNLKNNLLLTKYSTEANISSVTIVGYGIKNDNGLVWKIIELLNNNNVSILSTDLSDIKMSFIVNDRDNEKVIKLLHEYCF</sequence>
<protein>
    <recommendedName>
        <fullName evidence="6 14">Aspartokinase</fullName>
        <ecNumber evidence="5 14">2.7.2.4</ecNumber>
    </recommendedName>
</protein>
<keyword evidence="11" id="KW-0067">ATP-binding</keyword>